<proteinExistence type="inferred from homology"/>
<evidence type="ECO:0000256" key="7">
    <source>
        <dbReference type="ARBA" id="ARBA00023136"/>
    </source>
</evidence>
<keyword evidence="5 9" id="KW-0812">Transmembrane</keyword>
<sequence>MDPATLVGLLLAFLAMFAMIVLEGANIMSIFLPAPMILVFFGTIAITLAGGTLKDGLRALQALPKAFRGKVGPPAEQIQRLVSLAEIARTEGLLALEAEARSTKDEFLARGLQSMADGIDGEALRGQLDDDISTKQAADAVPARFYSSMGAYAPTVGIIGTVVSLTHVLENLSEPDELGHMIAAAFVATLWGLVSSNFMWLPLGARLGRLSQLETARMNLVREGLLAIQEGIQPMLLEEKLQGMVPEDELSGAGRKTGAPASTPATDGAMQG</sequence>
<feature type="transmembrane region" description="Helical" evidence="9">
    <location>
        <begin position="181"/>
        <end position="203"/>
    </location>
</feature>
<evidence type="ECO:0000256" key="5">
    <source>
        <dbReference type="ARBA" id="ARBA00022692"/>
    </source>
</evidence>
<evidence type="ECO:0000256" key="3">
    <source>
        <dbReference type="ARBA" id="ARBA00022448"/>
    </source>
</evidence>
<dbReference type="PANTHER" id="PTHR30433">
    <property type="entry name" value="CHEMOTAXIS PROTEIN MOTA"/>
    <property type="match status" value="1"/>
</dbReference>
<evidence type="ECO:0000313" key="11">
    <source>
        <dbReference type="EMBL" id="GAA4920102.1"/>
    </source>
</evidence>
<reference evidence="12" key="1">
    <citation type="journal article" date="2019" name="Int. J. Syst. Evol. Microbiol.">
        <title>The Global Catalogue of Microorganisms (GCM) 10K type strain sequencing project: providing services to taxonomists for standard genome sequencing and annotation.</title>
        <authorList>
            <consortium name="The Broad Institute Genomics Platform"/>
            <consortium name="The Broad Institute Genome Sequencing Center for Infectious Disease"/>
            <person name="Wu L."/>
            <person name="Ma J."/>
        </authorList>
    </citation>
    <scope>NUCLEOTIDE SEQUENCE [LARGE SCALE GENOMIC DNA]</scope>
    <source>
        <strain evidence="12">JCM 19129</strain>
    </source>
</reference>
<feature type="region of interest" description="Disordered" evidence="8">
    <location>
        <begin position="249"/>
        <end position="272"/>
    </location>
</feature>
<dbReference type="InterPro" id="IPR047055">
    <property type="entry name" value="MotA-like"/>
</dbReference>
<dbReference type="PANTHER" id="PTHR30433:SF3">
    <property type="entry name" value="MOTILITY PROTEIN A"/>
    <property type="match status" value="1"/>
</dbReference>
<evidence type="ECO:0000256" key="8">
    <source>
        <dbReference type="SAM" id="MobiDB-lite"/>
    </source>
</evidence>
<keyword evidence="7 9" id="KW-0472">Membrane</keyword>
<comment type="caution">
    <text evidence="11">The sequence shown here is derived from an EMBL/GenBank/DDBJ whole genome shotgun (WGS) entry which is preliminary data.</text>
</comment>
<keyword evidence="11" id="KW-0966">Cell projection</keyword>
<gene>
    <name evidence="11" type="ORF">GCM10025790_15160</name>
</gene>
<name>A0ABP9FW92_9MICC</name>
<evidence type="ECO:0000256" key="2">
    <source>
        <dbReference type="ARBA" id="ARBA00008038"/>
    </source>
</evidence>
<dbReference type="PROSITE" id="PS01307">
    <property type="entry name" value="MOTA"/>
    <property type="match status" value="1"/>
</dbReference>
<dbReference type="Pfam" id="PF01618">
    <property type="entry name" value="MotA_ExbB"/>
    <property type="match status" value="1"/>
</dbReference>
<evidence type="ECO:0000256" key="4">
    <source>
        <dbReference type="ARBA" id="ARBA00022475"/>
    </source>
</evidence>
<organism evidence="11 12">
    <name type="scientific">Nesterenkonia rhizosphaerae</name>
    <dbReference type="NCBI Taxonomy" id="1348272"/>
    <lineage>
        <taxon>Bacteria</taxon>
        <taxon>Bacillati</taxon>
        <taxon>Actinomycetota</taxon>
        <taxon>Actinomycetes</taxon>
        <taxon>Micrococcales</taxon>
        <taxon>Micrococcaceae</taxon>
        <taxon>Nesterenkonia</taxon>
    </lineage>
</organism>
<dbReference type="InterPro" id="IPR002898">
    <property type="entry name" value="MotA_ExbB_proton_chnl"/>
</dbReference>
<feature type="transmembrane region" description="Helical" evidence="9">
    <location>
        <begin position="34"/>
        <end position="53"/>
    </location>
</feature>
<keyword evidence="6 9" id="KW-1133">Transmembrane helix</keyword>
<evidence type="ECO:0000313" key="12">
    <source>
        <dbReference type="Proteomes" id="UP001500368"/>
    </source>
</evidence>
<evidence type="ECO:0000256" key="9">
    <source>
        <dbReference type="SAM" id="Phobius"/>
    </source>
</evidence>
<evidence type="ECO:0000256" key="1">
    <source>
        <dbReference type="ARBA" id="ARBA00004651"/>
    </source>
</evidence>
<accession>A0ABP9FW92</accession>
<keyword evidence="3" id="KW-0813">Transport</keyword>
<dbReference type="EMBL" id="BAABLW010000007">
    <property type="protein sequence ID" value="GAA4920102.1"/>
    <property type="molecule type" value="Genomic_DNA"/>
</dbReference>
<comment type="similarity">
    <text evidence="2">Belongs to the MotA family.</text>
</comment>
<protein>
    <submittedName>
        <fullName evidence="11">Flagellar motor protein</fullName>
    </submittedName>
</protein>
<dbReference type="InterPro" id="IPR000540">
    <property type="entry name" value="Flag_MotA_CS"/>
</dbReference>
<evidence type="ECO:0000256" key="6">
    <source>
        <dbReference type="ARBA" id="ARBA00022989"/>
    </source>
</evidence>
<feature type="domain" description="MotA/TolQ/ExbB proton channel" evidence="10">
    <location>
        <begin position="101"/>
        <end position="218"/>
    </location>
</feature>
<keyword evidence="12" id="KW-1185">Reference proteome</keyword>
<keyword evidence="4" id="KW-1003">Cell membrane</keyword>
<dbReference type="Proteomes" id="UP001500368">
    <property type="component" value="Unassembled WGS sequence"/>
</dbReference>
<dbReference type="RefSeq" id="WP_260072454.1">
    <property type="nucleotide sequence ID" value="NZ_BAABLW010000007.1"/>
</dbReference>
<keyword evidence="11" id="KW-0969">Cilium</keyword>
<evidence type="ECO:0000259" key="10">
    <source>
        <dbReference type="Pfam" id="PF01618"/>
    </source>
</evidence>
<comment type="subcellular location">
    <subcellularLocation>
        <location evidence="1">Cell membrane</location>
        <topology evidence="1">Multi-pass membrane protein</topology>
    </subcellularLocation>
</comment>
<feature type="transmembrane region" description="Helical" evidence="9">
    <location>
        <begin position="151"/>
        <end position="169"/>
    </location>
</feature>
<keyword evidence="11" id="KW-0282">Flagellum</keyword>